<evidence type="ECO:0000256" key="1">
    <source>
        <dbReference type="SAM" id="MobiDB-lite"/>
    </source>
</evidence>
<feature type="region of interest" description="Disordered" evidence="1">
    <location>
        <begin position="80"/>
        <end position="99"/>
    </location>
</feature>
<organism evidence="2 3">
    <name type="scientific">Nocardia wallacei</name>
    <dbReference type="NCBI Taxonomy" id="480035"/>
    <lineage>
        <taxon>Bacteria</taxon>
        <taxon>Bacillati</taxon>
        <taxon>Actinomycetota</taxon>
        <taxon>Actinomycetes</taxon>
        <taxon>Mycobacteriales</taxon>
        <taxon>Nocardiaceae</taxon>
        <taxon>Nocardia</taxon>
    </lineage>
</organism>
<gene>
    <name evidence="2" type="ORF">NWFMUON74_45230</name>
</gene>
<protein>
    <submittedName>
        <fullName evidence="2">Uncharacterized protein</fullName>
    </submittedName>
</protein>
<proteinExistence type="predicted"/>
<feature type="region of interest" description="Disordered" evidence="1">
    <location>
        <begin position="33"/>
        <end position="61"/>
    </location>
</feature>
<dbReference type="KEGG" id="nwl:NWFMUON74_45230"/>
<accession>A0A7G1KPI0</accession>
<keyword evidence="3" id="KW-1185">Reference proteome</keyword>
<dbReference type="AlphaFoldDB" id="A0A7G1KPI0"/>
<dbReference type="Proteomes" id="UP000516173">
    <property type="component" value="Chromosome"/>
</dbReference>
<dbReference type="EMBL" id="AP023396">
    <property type="protein sequence ID" value="BCK56751.1"/>
    <property type="molecule type" value="Genomic_DNA"/>
</dbReference>
<name>A0A7G1KPI0_9NOCA</name>
<sequence>MAFSQDCEGIVATFRNKLPSGDTAPIPLVTARRQEDAANGIGRPTFDTTTDAELLPGGGLSNGRTDRGWTMVVFDWWREDADKQQPEDEPEHADRLRAQRRREQILAEDARAADAGLWPNGWPHETPDHPLSVHEAQKIMQRHRGCSTDECPRKAAAWQTLVEAGKIKPDSSRVV</sequence>
<evidence type="ECO:0000313" key="2">
    <source>
        <dbReference type="EMBL" id="BCK56751.1"/>
    </source>
</evidence>
<reference evidence="2 3" key="1">
    <citation type="submission" date="2020-08" db="EMBL/GenBank/DDBJ databases">
        <title>Genome Sequencing of Nocardia wallacei strain FMUON74 and assembly.</title>
        <authorList>
            <person name="Toyokawa M."/>
            <person name="Uesaka K."/>
        </authorList>
    </citation>
    <scope>NUCLEOTIDE SEQUENCE [LARGE SCALE GENOMIC DNA]</scope>
    <source>
        <strain evidence="2 3">FMUON74</strain>
    </source>
</reference>
<evidence type="ECO:0000313" key="3">
    <source>
        <dbReference type="Proteomes" id="UP000516173"/>
    </source>
</evidence>